<dbReference type="PANTHER" id="PTHR35394">
    <property type="entry name" value="DUF3176 DOMAIN-CONTAINING PROTEIN"/>
    <property type="match status" value="1"/>
</dbReference>
<keyword evidence="2" id="KW-1133">Transmembrane helix</keyword>
<feature type="transmembrane region" description="Helical" evidence="2">
    <location>
        <begin position="104"/>
        <end position="128"/>
    </location>
</feature>
<dbReference type="Pfam" id="PF11374">
    <property type="entry name" value="DUF3176"/>
    <property type="match status" value="1"/>
</dbReference>
<gene>
    <name evidence="3" type="ORF">GQ607_013470</name>
</gene>
<keyword evidence="2" id="KW-0812">Transmembrane</keyword>
<dbReference type="PANTHER" id="PTHR35394:SF5">
    <property type="entry name" value="DUF3176 DOMAIN-CONTAINING PROTEIN"/>
    <property type="match status" value="1"/>
</dbReference>
<evidence type="ECO:0000256" key="2">
    <source>
        <dbReference type="SAM" id="Phobius"/>
    </source>
</evidence>
<feature type="compositionally biased region" description="Basic and acidic residues" evidence="1">
    <location>
        <begin position="1"/>
        <end position="13"/>
    </location>
</feature>
<feature type="region of interest" description="Disordered" evidence="1">
    <location>
        <begin position="1"/>
        <end position="62"/>
    </location>
</feature>
<evidence type="ECO:0000313" key="4">
    <source>
        <dbReference type="Proteomes" id="UP000434172"/>
    </source>
</evidence>
<protein>
    <submittedName>
        <fullName evidence="3">Uncharacterized protein</fullName>
    </submittedName>
</protein>
<dbReference type="InterPro" id="IPR021514">
    <property type="entry name" value="DUF3176"/>
</dbReference>
<feature type="compositionally biased region" description="Basic and acidic residues" evidence="1">
    <location>
        <begin position="24"/>
        <end position="41"/>
    </location>
</feature>
<name>A0A8H3W3T6_9PEZI</name>
<keyword evidence="4" id="KW-1185">Reference proteome</keyword>
<evidence type="ECO:0000256" key="1">
    <source>
        <dbReference type="SAM" id="MobiDB-lite"/>
    </source>
</evidence>
<reference evidence="3 4" key="1">
    <citation type="submission" date="2019-12" db="EMBL/GenBank/DDBJ databases">
        <title>A genome sequence resource for the geographically widespread anthracnose pathogen Colletotrichum asianum.</title>
        <authorList>
            <person name="Meng Y."/>
        </authorList>
    </citation>
    <scope>NUCLEOTIDE SEQUENCE [LARGE SCALE GENOMIC DNA]</scope>
    <source>
        <strain evidence="3 4">ICMP 18580</strain>
    </source>
</reference>
<dbReference type="EMBL" id="WOWK01000097">
    <property type="protein sequence ID" value="KAF0319365.1"/>
    <property type="molecule type" value="Genomic_DNA"/>
</dbReference>
<organism evidence="3 4">
    <name type="scientific">Colletotrichum asianum</name>
    <dbReference type="NCBI Taxonomy" id="702518"/>
    <lineage>
        <taxon>Eukaryota</taxon>
        <taxon>Fungi</taxon>
        <taxon>Dikarya</taxon>
        <taxon>Ascomycota</taxon>
        <taxon>Pezizomycotina</taxon>
        <taxon>Sordariomycetes</taxon>
        <taxon>Hypocreomycetidae</taxon>
        <taxon>Glomerellales</taxon>
        <taxon>Glomerellaceae</taxon>
        <taxon>Colletotrichum</taxon>
        <taxon>Colletotrichum gloeosporioides species complex</taxon>
    </lineage>
</organism>
<comment type="caution">
    <text evidence="3">The sequence shown here is derived from an EMBL/GenBank/DDBJ whole genome shotgun (WGS) entry which is preliminary data.</text>
</comment>
<keyword evidence="2" id="KW-0472">Membrane</keyword>
<accession>A0A8H3W3T6</accession>
<evidence type="ECO:0000313" key="3">
    <source>
        <dbReference type="EMBL" id="KAF0319365.1"/>
    </source>
</evidence>
<proteinExistence type="predicted"/>
<sequence>MEARQSEKSHVREINSALVPLSEPPHDHELDTTESARERLICDNNPHPPPTGLPHSAGNESPIADTARQPHVYLIDRIPGQQRRHPSENQESWIVHADRIFRGWWLELFCCWLSIASLAALILFLLGINHKPPPTWPSGITVNTVVASLSTVARTAFTVPVAEGLSQCKWNWFKKRPRPIEDFSLFDEASRGPWGSMCLLTRTKGW</sequence>
<dbReference type="OrthoDB" id="4851205at2759"/>
<dbReference type="Proteomes" id="UP000434172">
    <property type="component" value="Unassembled WGS sequence"/>
</dbReference>
<dbReference type="AlphaFoldDB" id="A0A8H3W3T6"/>